<keyword evidence="1" id="KW-0732">Signal</keyword>
<dbReference type="SMART" id="SM00321">
    <property type="entry name" value="WSC"/>
    <property type="match status" value="1"/>
</dbReference>
<feature type="chain" id="PRO_5040880185" description="WSC domain-containing protein" evidence="1">
    <location>
        <begin position="19"/>
        <end position="220"/>
    </location>
</feature>
<keyword evidence="4" id="KW-1185">Reference proteome</keyword>
<evidence type="ECO:0000313" key="4">
    <source>
        <dbReference type="Proteomes" id="UP001163046"/>
    </source>
</evidence>
<evidence type="ECO:0000259" key="2">
    <source>
        <dbReference type="PROSITE" id="PS51212"/>
    </source>
</evidence>
<dbReference type="InterPro" id="IPR002889">
    <property type="entry name" value="WSC_carb-bd"/>
</dbReference>
<organism evidence="3 4">
    <name type="scientific">Desmophyllum pertusum</name>
    <dbReference type="NCBI Taxonomy" id="174260"/>
    <lineage>
        <taxon>Eukaryota</taxon>
        <taxon>Metazoa</taxon>
        <taxon>Cnidaria</taxon>
        <taxon>Anthozoa</taxon>
        <taxon>Hexacorallia</taxon>
        <taxon>Scleractinia</taxon>
        <taxon>Caryophylliina</taxon>
        <taxon>Caryophylliidae</taxon>
        <taxon>Desmophyllum</taxon>
    </lineage>
</organism>
<dbReference type="Pfam" id="PF01822">
    <property type="entry name" value="WSC"/>
    <property type="match status" value="1"/>
</dbReference>
<feature type="domain" description="WSC" evidence="2">
    <location>
        <begin position="74"/>
        <end position="168"/>
    </location>
</feature>
<evidence type="ECO:0000313" key="3">
    <source>
        <dbReference type="EMBL" id="KAJ7382354.1"/>
    </source>
</evidence>
<dbReference type="EMBL" id="MU825926">
    <property type="protein sequence ID" value="KAJ7382354.1"/>
    <property type="molecule type" value="Genomic_DNA"/>
</dbReference>
<protein>
    <recommendedName>
        <fullName evidence="2">WSC domain-containing protein</fullName>
    </recommendedName>
</protein>
<proteinExistence type="predicted"/>
<comment type="caution">
    <text evidence="3">The sequence shown here is derived from an EMBL/GenBank/DDBJ whole genome shotgun (WGS) entry which is preliminary data.</text>
</comment>
<dbReference type="OrthoDB" id="5947494at2759"/>
<dbReference type="Proteomes" id="UP001163046">
    <property type="component" value="Unassembled WGS sequence"/>
</dbReference>
<name>A0A9W9ZK13_9CNID</name>
<accession>A0A9W9ZK13</accession>
<evidence type="ECO:0000256" key="1">
    <source>
        <dbReference type="SAM" id="SignalP"/>
    </source>
</evidence>
<sequence length="220" mass="24868">MMLSSLLYLTLVVCTVLSEEHNDRDLFCGDVLSSSCGICFRWKHDGFCHTTYAGMFCMETCGICKQDDKRTVLDVRYEGCYRDGFKSDFERMIPMKRELLGVKSCTAECHLKGYPFAALQDAKFCMCTRKYGRYGVADDDTQCRRQCLAGSPDEKCGGPWKNAVYKIASREMLSAGVNLSDVADKLISASPQEHKTESQASGGLTRQLERLRAKRSFYRK</sequence>
<feature type="signal peptide" evidence="1">
    <location>
        <begin position="1"/>
        <end position="18"/>
    </location>
</feature>
<reference evidence="3" key="1">
    <citation type="submission" date="2023-01" db="EMBL/GenBank/DDBJ databases">
        <title>Genome assembly of the deep-sea coral Lophelia pertusa.</title>
        <authorList>
            <person name="Herrera S."/>
            <person name="Cordes E."/>
        </authorList>
    </citation>
    <scope>NUCLEOTIDE SEQUENCE</scope>
    <source>
        <strain evidence="3">USNM1676648</strain>
        <tissue evidence="3">Polyp</tissue>
    </source>
</reference>
<dbReference type="PROSITE" id="PS51212">
    <property type="entry name" value="WSC"/>
    <property type="match status" value="1"/>
</dbReference>
<dbReference type="AlphaFoldDB" id="A0A9W9ZK13"/>
<gene>
    <name evidence="3" type="ORF">OS493_035413</name>
</gene>